<dbReference type="Gene3D" id="1.10.150.280">
    <property type="entry name" value="AF1531-like domain"/>
    <property type="match status" value="1"/>
</dbReference>
<dbReference type="GO" id="GO:0005524">
    <property type="term" value="F:ATP binding"/>
    <property type="evidence" value="ECO:0007669"/>
    <property type="project" value="UniProtKB-UniRule"/>
</dbReference>
<keyword evidence="4 6" id="KW-0067">ATP-binding</keyword>
<reference evidence="11 12" key="1">
    <citation type="journal article" date="2013" name="Genome Biol.">
        <title>Genome of Acanthamoeba castellanii highlights extensive lateral gene transfer and early evolution of tyrosine kinase signaling.</title>
        <authorList>
            <person name="Clarke M."/>
            <person name="Lohan A.J."/>
            <person name="Liu B."/>
            <person name="Lagkouvardos I."/>
            <person name="Roy S."/>
            <person name="Zafar N."/>
            <person name="Bertelli C."/>
            <person name="Schilde C."/>
            <person name="Kianianmomeni A."/>
            <person name="Burglin T.R."/>
            <person name="Frech C."/>
            <person name="Turcotte B."/>
            <person name="Kopec K.O."/>
            <person name="Synnott J.M."/>
            <person name="Choo C."/>
            <person name="Paponov I."/>
            <person name="Finkler A."/>
            <person name="Soon Heng Tan C."/>
            <person name="Hutchins A.P."/>
            <person name="Weinmeier T."/>
            <person name="Rattei T."/>
            <person name="Chu J.S."/>
            <person name="Gimenez G."/>
            <person name="Irimia M."/>
            <person name="Rigden D.J."/>
            <person name="Fitzpatrick D.A."/>
            <person name="Lorenzo-Morales J."/>
            <person name="Bateman A."/>
            <person name="Chiu C.H."/>
            <person name="Tang P."/>
            <person name="Hegemann P."/>
            <person name="Fromm H."/>
            <person name="Raoult D."/>
            <person name="Greub G."/>
            <person name="Miranda-Saavedra D."/>
            <person name="Chen N."/>
            <person name="Nash P."/>
            <person name="Ginger M.L."/>
            <person name="Horn M."/>
            <person name="Schaap P."/>
            <person name="Caler L."/>
            <person name="Loftus B."/>
        </authorList>
    </citation>
    <scope>NUCLEOTIDE SEQUENCE [LARGE SCALE GENOMIC DNA]</scope>
    <source>
        <strain evidence="11 12">Neff</strain>
    </source>
</reference>
<dbReference type="KEGG" id="acan:ACA1_019380"/>
<dbReference type="InterPro" id="IPR036961">
    <property type="entry name" value="Kinesin_motor_dom_sf"/>
</dbReference>
<evidence type="ECO:0000256" key="9">
    <source>
        <dbReference type="SAM" id="MobiDB-lite"/>
    </source>
</evidence>
<name>L8HG27_ACACF</name>
<dbReference type="EMBL" id="KB007838">
    <property type="protein sequence ID" value="ELR24080.1"/>
    <property type="molecule type" value="Genomic_DNA"/>
</dbReference>
<dbReference type="SMART" id="SM00129">
    <property type="entry name" value="KISc"/>
    <property type="match status" value="1"/>
</dbReference>
<evidence type="ECO:0000256" key="7">
    <source>
        <dbReference type="PROSITE-ProRule" id="PRU00339"/>
    </source>
</evidence>
<feature type="compositionally biased region" description="Acidic residues" evidence="9">
    <location>
        <begin position="704"/>
        <end position="714"/>
    </location>
</feature>
<gene>
    <name evidence="11" type="ORF">ACA1_019380</name>
</gene>
<feature type="compositionally biased region" description="Low complexity" evidence="9">
    <location>
        <begin position="357"/>
        <end position="368"/>
    </location>
</feature>
<evidence type="ECO:0000256" key="2">
    <source>
        <dbReference type="ARBA" id="ARBA00022701"/>
    </source>
</evidence>
<evidence type="ECO:0000259" key="10">
    <source>
        <dbReference type="PROSITE" id="PS50067"/>
    </source>
</evidence>
<evidence type="ECO:0000313" key="12">
    <source>
        <dbReference type="Proteomes" id="UP000011083"/>
    </source>
</evidence>
<evidence type="ECO:0000256" key="5">
    <source>
        <dbReference type="ARBA" id="ARBA00023175"/>
    </source>
</evidence>
<keyword evidence="12" id="KW-1185">Reference proteome</keyword>
<dbReference type="InterPro" id="IPR001752">
    <property type="entry name" value="Kinesin_motor_dom"/>
</dbReference>
<dbReference type="PROSITE" id="PS50005">
    <property type="entry name" value="TPR"/>
    <property type="match status" value="1"/>
</dbReference>
<evidence type="ECO:0000256" key="6">
    <source>
        <dbReference type="PROSITE-ProRule" id="PRU00283"/>
    </source>
</evidence>
<dbReference type="GO" id="GO:0007052">
    <property type="term" value="P:mitotic spindle organization"/>
    <property type="evidence" value="ECO:0007669"/>
    <property type="project" value="TreeGrafter"/>
</dbReference>
<keyword evidence="7" id="KW-0802">TPR repeat</keyword>
<feature type="compositionally biased region" description="Basic and acidic residues" evidence="9">
    <location>
        <begin position="690"/>
        <end position="703"/>
    </location>
</feature>
<protein>
    <recommendedName>
        <fullName evidence="8">Kinesin-like protein</fullName>
    </recommendedName>
</protein>
<evidence type="ECO:0000256" key="1">
    <source>
        <dbReference type="ARBA" id="ARBA00022448"/>
    </source>
</evidence>
<feature type="binding site" evidence="6">
    <location>
        <begin position="75"/>
        <end position="82"/>
    </location>
    <ligand>
        <name>ATP</name>
        <dbReference type="ChEBI" id="CHEBI:30616"/>
    </ligand>
</feature>
<dbReference type="Pfam" id="PF00225">
    <property type="entry name" value="Kinesin"/>
    <property type="match status" value="1"/>
</dbReference>
<dbReference type="PROSITE" id="PS00411">
    <property type="entry name" value="KINESIN_MOTOR_1"/>
    <property type="match status" value="1"/>
</dbReference>
<feature type="region of interest" description="Disordered" evidence="9">
    <location>
        <begin position="531"/>
        <end position="822"/>
    </location>
</feature>
<dbReference type="GO" id="GO:0005874">
    <property type="term" value="C:microtubule"/>
    <property type="evidence" value="ECO:0007669"/>
    <property type="project" value="UniProtKB-KW"/>
</dbReference>
<evidence type="ECO:0000256" key="3">
    <source>
        <dbReference type="ARBA" id="ARBA00022741"/>
    </source>
</evidence>
<dbReference type="GO" id="GO:0003777">
    <property type="term" value="F:microtubule motor activity"/>
    <property type="evidence" value="ECO:0007669"/>
    <property type="project" value="InterPro"/>
</dbReference>
<dbReference type="InterPro" id="IPR027417">
    <property type="entry name" value="P-loop_NTPase"/>
</dbReference>
<dbReference type="CDD" id="cd00106">
    <property type="entry name" value="KISc"/>
    <property type="match status" value="1"/>
</dbReference>
<dbReference type="Gene3D" id="3.40.850.10">
    <property type="entry name" value="Kinesin motor domain"/>
    <property type="match status" value="1"/>
</dbReference>
<dbReference type="PANTHER" id="PTHR47969">
    <property type="entry name" value="CHROMOSOME-ASSOCIATED KINESIN KIF4A-RELATED"/>
    <property type="match status" value="1"/>
</dbReference>
<dbReference type="VEuPathDB" id="AmoebaDB:ACA1_019380"/>
<proteinExistence type="inferred from homology"/>
<evidence type="ECO:0000313" key="11">
    <source>
        <dbReference type="EMBL" id="ELR24080.1"/>
    </source>
</evidence>
<dbReference type="SUPFAM" id="SSF52540">
    <property type="entry name" value="P-loop containing nucleoside triphosphate hydrolases"/>
    <property type="match status" value="1"/>
</dbReference>
<organism evidence="11 12">
    <name type="scientific">Acanthamoeba castellanii (strain ATCC 30010 / Neff)</name>
    <dbReference type="NCBI Taxonomy" id="1257118"/>
    <lineage>
        <taxon>Eukaryota</taxon>
        <taxon>Amoebozoa</taxon>
        <taxon>Discosea</taxon>
        <taxon>Longamoebia</taxon>
        <taxon>Centramoebida</taxon>
        <taxon>Acanthamoebidae</taxon>
        <taxon>Acanthamoeba</taxon>
    </lineage>
</organism>
<dbReference type="GO" id="GO:0007018">
    <property type="term" value="P:microtubule-based movement"/>
    <property type="evidence" value="ECO:0007669"/>
    <property type="project" value="InterPro"/>
</dbReference>
<evidence type="ECO:0000256" key="4">
    <source>
        <dbReference type="ARBA" id="ARBA00022840"/>
    </source>
</evidence>
<feature type="compositionally biased region" description="Low complexity" evidence="9">
    <location>
        <begin position="635"/>
        <end position="650"/>
    </location>
</feature>
<accession>L8HG27</accession>
<feature type="compositionally biased region" description="Acidic residues" evidence="9">
    <location>
        <begin position="765"/>
        <end position="779"/>
    </location>
</feature>
<dbReference type="GO" id="GO:0008017">
    <property type="term" value="F:microtubule binding"/>
    <property type="evidence" value="ECO:0007669"/>
    <property type="project" value="InterPro"/>
</dbReference>
<dbReference type="RefSeq" id="XP_004353608.1">
    <property type="nucleotide sequence ID" value="XM_004353556.1"/>
</dbReference>
<dbReference type="InterPro" id="IPR019821">
    <property type="entry name" value="Kinesin_motor_CS"/>
</dbReference>
<feature type="repeat" description="TPR" evidence="7">
    <location>
        <begin position="484"/>
        <end position="517"/>
    </location>
</feature>
<keyword evidence="2 8" id="KW-0493">Microtubule</keyword>
<dbReference type="Proteomes" id="UP000011083">
    <property type="component" value="Unassembled WGS sequence"/>
</dbReference>
<keyword evidence="5 6" id="KW-0505">Motor protein</keyword>
<feature type="compositionally biased region" description="Low complexity" evidence="9">
    <location>
        <begin position="561"/>
        <end position="573"/>
    </location>
</feature>
<feature type="domain" description="Kinesin motor" evidence="10">
    <location>
        <begin position="8"/>
        <end position="318"/>
    </location>
</feature>
<feature type="region of interest" description="Disordered" evidence="9">
    <location>
        <begin position="347"/>
        <end position="385"/>
    </location>
</feature>
<dbReference type="SUPFAM" id="SSF47781">
    <property type="entry name" value="RuvA domain 2-like"/>
    <property type="match status" value="1"/>
</dbReference>
<feature type="compositionally biased region" description="Basic and acidic residues" evidence="9">
    <location>
        <begin position="544"/>
        <end position="554"/>
    </location>
</feature>
<dbReference type="GeneID" id="14925082"/>
<comment type="similarity">
    <text evidence="6 8">Belongs to the TRAFAC class myosin-kinesin ATPase superfamily. Kinesin family.</text>
</comment>
<dbReference type="PRINTS" id="PR00380">
    <property type="entry name" value="KINESINHEAVY"/>
</dbReference>
<dbReference type="InterPro" id="IPR027640">
    <property type="entry name" value="Kinesin-like_fam"/>
</dbReference>
<dbReference type="GO" id="GO:0051231">
    <property type="term" value="P:spindle elongation"/>
    <property type="evidence" value="ECO:0007669"/>
    <property type="project" value="TreeGrafter"/>
</dbReference>
<dbReference type="InterPro" id="IPR010994">
    <property type="entry name" value="RuvA_2-like"/>
</dbReference>
<feature type="compositionally biased region" description="Acidic residues" evidence="9">
    <location>
        <begin position="723"/>
        <end position="748"/>
    </location>
</feature>
<keyword evidence="1" id="KW-0813">Transport</keyword>
<keyword evidence="3 6" id="KW-0547">Nucleotide-binding</keyword>
<sequence length="894" mass="99747">MTDPAPSKVKVVVRIRPFVAKEVNKRCVVVSEKSSIELRQTYDSDSQQEDLFKNEIEPMIGSVFKGIHTTIFAYGITGAGKTFTMQGSDEQPGLIPRVARKVVSLAAQHTAALASKGTHASKCSVTVSYLEIYNEKVFDLLRPKTKDLPIREDTNKNIIIPDLAQLPVRTYEDFANTYAEGCKNRTVAPTSLNAHSSRSHAVLILTVKHREGKRKYVGKLHLIDLAGSEDNRRTDNIGIRMTESSNINKSLFVLGKVVNALNDGSSRVPYRDSKLTRLLQDSLGGRSYGVMIANISPSVNHYQDTFNTLNFASKSRQIINKPVVNTVDDEASRKALLEEYLELKKRMPGAAGKENRSNGNNGNGNNRRVGAKERSSGGGGDGQKIDVGDLEAFIAQKTKEALEQRIKDMFGGEEVLKSKMENENFRMLKELERRLVETNKRHLEQCFDDDDEDECGNNVDPAASNGNGDSKALLLTPFTKVTTGVDMARRARKYAKKGQYDRAIRYYNRLMKVMPEKEPSIRKKIAKLEERKRTEAATPADVNALKERRAKKDASTPFQPSSLSSLMQSLTLSDDGKSKNKTLLTGPKKLSFDNCDDHNNASGTKQPATRKASASAERVGVEQRRRQQTPAAKTSSRPASAQSLSSSKGATRITTATTKREPSKASAETATAVAREKVRLRPSPASAKAEVTERKAEKEVLRVDEEEEVEEEEVMEKVASDQESVEEEEEEEEEEVVSEEEEEEEEEEDKNKKSKMSSRHRFSESEDDDGDDSEDDGDYLDIKVSSRQSAQRIKKADTDSEEDNDREDHGIATNTRQGADEREEDVLHVVNTGSMKDLLALHGIGKKRAEAIIDNRPFRQSTENHNIQLVELKKIGLGEKLFEAFMKRNVWEVV</sequence>
<dbReference type="PROSITE" id="PS50067">
    <property type="entry name" value="KINESIN_MOTOR_2"/>
    <property type="match status" value="1"/>
</dbReference>
<dbReference type="InterPro" id="IPR019734">
    <property type="entry name" value="TPR_rpt"/>
</dbReference>
<dbReference type="GO" id="GO:0005875">
    <property type="term" value="C:microtubule associated complex"/>
    <property type="evidence" value="ECO:0007669"/>
    <property type="project" value="TreeGrafter"/>
</dbReference>
<dbReference type="AlphaFoldDB" id="L8HG27"/>
<evidence type="ECO:0000256" key="8">
    <source>
        <dbReference type="RuleBase" id="RU000394"/>
    </source>
</evidence>
<dbReference type="OrthoDB" id="30529at2759"/>
<dbReference type="STRING" id="1257118.L8HG27"/>
<dbReference type="PANTHER" id="PTHR47969:SF9">
    <property type="entry name" value="KINESIN-LIKE PROTEIN"/>
    <property type="match status" value="1"/>
</dbReference>